<evidence type="ECO:0000313" key="2">
    <source>
        <dbReference type="Proteomes" id="UP000520814"/>
    </source>
</evidence>
<dbReference type="AlphaFoldDB" id="A0A7W9SU67"/>
<gene>
    <name evidence="1" type="ORF">HNQ39_004718</name>
</gene>
<dbReference type="Gene3D" id="3.40.720.10">
    <property type="entry name" value="Alkaline Phosphatase, subunit A"/>
    <property type="match status" value="1"/>
</dbReference>
<dbReference type="Proteomes" id="UP000520814">
    <property type="component" value="Unassembled WGS sequence"/>
</dbReference>
<organism evidence="1 2">
    <name type="scientific">Armatimonas rosea</name>
    <dbReference type="NCBI Taxonomy" id="685828"/>
    <lineage>
        <taxon>Bacteria</taxon>
        <taxon>Bacillati</taxon>
        <taxon>Armatimonadota</taxon>
        <taxon>Armatimonadia</taxon>
        <taxon>Armatimonadales</taxon>
        <taxon>Armatimonadaceae</taxon>
        <taxon>Armatimonas</taxon>
    </lineage>
</organism>
<name>A0A7W9SU67_ARMRO</name>
<dbReference type="EMBL" id="JACHGW010000004">
    <property type="protein sequence ID" value="MBB6052897.1"/>
    <property type="molecule type" value="Genomic_DNA"/>
</dbReference>
<dbReference type="InterPro" id="IPR017850">
    <property type="entry name" value="Alkaline_phosphatase_core_sf"/>
</dbReference>
<protein>
    <submittedName>
        <fullName evidence="1">Arylsulfatase A-like enzyme</fullName>
    </submittedName>
</protein>
<reference evidence="1 2" key="1">
    <citation type="submission" date="2020-08" db="EMBL/GenBank/DDBJ databases">
        <title>Genomic Encyclopedia of Type Strains, Phase IV (KMG-IV): sequencing the most valuable type-strain genomes for metagenomic binning, comparative biology and taxonomic classification.</title>
        <authorList>
            <person name="Goeker M."/>
        </authorList>
    </citation>
    <scope>NUCLEOTIDE SEQUENCE [LARGE SCALE GENOMIC DNA]</scope>
    <source>
        <strain evidence="1 2">DSM 23562</strain>
    </source>
</reference>
<proteinExistence type="predicted"/>
<accession>A0A7W9SU67</accession>
<keyword evidence="2" id="KW-1185">Reference proteome</keyword>
<evidence type="ECO:0000313" key="1">
    <source>
        <dbReference type="EMBL" id="MBB6052897.1"/>
    </source>
</evidence>
<dbReference type="SUPFAM" id="SSF53649">
    <property type="entry name" value="Alkaline phosphatase-like"/>
    <property type="match status" value="1"/>
</dbReference>
<sequence length="42" mass="4527">MKPNILFIMSDDHAAHAISAYGSRINQTPQIVGVPTVLCGFL</sequence>
<comment type="caution">
    <text evidence="1">The sequence shown here is derived from an EMBL/GenBank/DDBJ whole genome shotgun (WGS) entry which is preliminary data.</text>
</comment>